<proteinExistence type="predicted"/>
<reference evidence="1" key="2">
    <citation type="submission" date="2020-09" db="EMBL/GenBank/DDBJ databases">
        <authorList>
            <person name="Sun Q."/>
            <person name="Zhou Y."/>
        </authorList>
    </citation>
    <scope>NUCLEOTIDE SEQUENCE</scope>
    <source>
        <strain evidence="1">CGMCC 1.16012</strain>
    </source>
</reference>
<reference evidence="1" key="1">
    <citation type="journal article" date="2014" name="Int. J. Syst. Evol. Microbiol.">
        <title>Complete genome sequence of Corynebacterium casei LMG S-19264T (=DSM 44701T), isolated from a smear-ripened cheese.</title>
        <authorList>
            <consortium name="US DOE Joint Genome Institute (JGI-PGF)"/>
            <person name="Walter F."/>
            <person name="Albersmeier A."/>
            <person name="Kalinowski J."/>
            <person name="Ruckert C."/>
        </authorList>
    </citation>
    <scope>NUCLEOTIDE SEQUENCE</scope>
    <source>
        <strain evidence="1">CGMCC 1.16012</strain>
    </source>
</reference>
<accession>A0A917EHP5</accession>
<organism evidence="1 2">
    <name type="scientific">Actibacterium pelagium</name>
    <dbReference type="NCBI Taxonomy" id="2029103"/>
    <lineage>
        <taxon>Bacteria</taxon>
        <taxon>Pseudomonadati</taxon>
        <taxon>Pseudomonadota</taxon>
        <taxon>Alphaproteobacteria</taxon>
        <taxon>Rhodobacterales</taxon>
        <taxon>Roseobacteraceae</taxon>
        <taxon>Actibacterium</taxon>
    </lineage>
</organism>
<name>A0A917EHP5_9RHOB</name>
<keyword evidence="2" id="KW-1185">Reference proteome</keyword>
<dbReference type="AlphaFoldDB" id="A0A917EHP5"/>
<comment type="caution">
    <text evidence="1">The sequence shown here is derived from an EMBL/GenBank/DDBJ whole genome shotgun (WGS) entry which is preliminary data.</text>
</comment>
<evidence type="ECO:0000313" key="1">
    <source>
        <dbReference type="EMBL" id="GGE37370.1"/>
    </source>
</evidence>
<gene>
    <name evidence="1" type="ORF">GCM10011517_01380</name>
</gene>
<dbReference type="EMBL" id="BMKN01000001">
    <property type="protein sequence ID" value="GGE37370.1"/>
    <property type="molecule type" value="Genomic_DNA"/>
</dbReference>
<dbReference type="RefSeq" id="WP_095596906.1">
    <property type="nucleotide sequence ID" value="NZ_BMKN01000001.1"/>
</dbReference>
<evidence type="ECO:0000313" key="2">
    <source>
        <dbReference type="Proteomes" id="UP000606730"/>
    </source>
</evidence>
<dbReference type="OrthoDB" id="3531601at2"/>
<protein>
    <submittedName>
        <fullName evidence="1">Uncharacterized protein</fullName>
    </submittedName>
</protein>
<sequence>MSLQDALDAALESVPDCKVVGYIDISSGLVLRKAVETPVAQEILDRIASVASALWQGTQLPGFVAEQLKLSEPSDGLFLLAAPRQTYLFAQSPKHEEHAICFRCGTDIKAAELFKAAKPAIKAISNAF</sequence>
<dbReference type="Proteomes" id="UP000606730">
    <property type="component" value="Unassembled WGS sequence"/>
</dbReference>